<organism evidence="2 3">
    <name type="scientific">Anaerospora hongkongensis</name>
    <dbReference type="NCBI Taxonomy" id="244830"/>
    <lineage>
        <taxon>Bacteria</taxon>
        <taxon>Bacillati</taxon>
        <taxon>Bacillota</taxon>
        <taxon>Negativicutes</taxon>
        <taxon>Selenomonadales</taxon>
        <taxon>Sporomusaceae</taxon>
        <taxon>Anaerospora</taxon>
    </lineage>
</organism>
<keyword evidence="3" id="KW-1185">Reference proteome</keyword>
<gene>
    <name evidence="2" type="ORF">EV210_106155</name>
</gene>
<evidence type="ECO:0000313" key="3">
    <source>
        <dbReference type="Proteomes" id="UP000295063"/>
    </source>
</evidence>
<feature type="transmembrane region" description="Helical" evidence="1">
    <location>
        <begin position="20"/>
        <end position="41"/>
    </location>
</feature>
<dbReference type="OrthoDB" id="1957002at2"/>
<sequence>MIKYLATQVQNIVLAHKKKLYGIVVLAAMLGIFAVGAHVMFQVRGVVTSVGNNNITVANFFRTQTVIFPGQR</sequence>
<keyword evidence="1" id="KW-0472">Membrane</keyword>
<comment type="caution">
    <text evidence="2">The sequence shown here is derived from an EMBL/GenBank/DDBJ whole genome shotgun (WGS) entry which is preliminary data.</text>
</comment>
<dbReference type="RefSeq" id="WP_132079627.1">
    <property type="nucleotide sequence ID" value="NZ_DAIMLW010000050.1"/>
</dbReference>
<dbReference type="EMBL" id="SLUI01000006">
    <property type="protein sequence ID" value="TCL37286.1"/>
    <property type="molecule type" value="Genomic_DNA"/>
</dbReference>
<protein>
    <submittedName>
        <fullName evidence="2">Uncharacterized protein</fullName>
    </submittedName>
</protein>
<evidence type="ECO:0000313" key="2">
    <source>
        <dbReference type="EMBL" id="TCL37286.1"/>
    </source>
</evidence>
<accession>A0A4R1PXK4</accession>
<dbReference type="AlphaFoldDB" id="A0A4R1PXK4"/>
<reference evidence="2 3" key="1">
    <citation type="submission" date="2019-03" db="EMBL/GenBank/DDBJ databases">
        <title>Genomic Encyclopedia of Type Strains, Phase IV (KMG-IV): sequencing the most valuable type-strain genomes for metagenomic binning, comparative biology and taxonomic classification.</title>
        <authorList>
            <person name="Goeker M."/>
        </authorList>
    </citation>
    <scope>NUCLEOTIDE SEQUENCE [LARGE SCALE GENOMIC DNA]</scope>
    <source>
        <strain evidence="2 3">DSM 15969</strain>
    </source>
</reference>
<evidence type="ECO:0000256" key="1">
    <source>
        <dbReference type="SAM" id="Phobius"/>
    </source>
</evidence>
<proteinExistence type="predicted"/>
<name>A0A4R1PXK4_9FIRM</name>
<keyword evidence="1" id="KW-1133">Transmembrane helix</keyword>
<keyword evidence="1" id="KW-0812">Transmembrane</keyword>
<dbReference type="Proteomes" id="UP000295063">
    <property type="component" value="Unassembled WGS sequence"/>
</dbReference>